<reference evidence="2 3" key="1">
    <citation type="submission" date="2016-07" db="EMBL/GenBank/DDBJ databases">
        <title>Multiple horizontal gene transfer events from other fungi enriched the ability of initially mycotrophic Trichoderma (Ascomycota) to feed on dead plant biomass.</title>
        <authorList>
            <consortium name="DOE Joint Genome Institute"/>
            <person name="Aerts A."/>
            <person name="Atanasova L."/>
            <person name="Chenthamara K."/>
            <person name="Zhang J."/>
            <person name="Grujic M."/>
            <person name="Henrissat B."/>
            <person name="Kuo A."/>
            <person name="Salamov A."/>
            <person name="Lipzen A."/>
            <person name="Labutti K."/>
            <person name="Barry K."/>
            <person name="Miao Y."/>
            <person name="Rahimi M.J."/>
            <person name="Shen Q."/>
            <person name="Grigoriev I.V."/>
            <person name="Kubicek C.P."/>
            <person name="Druzhinina I.S."/>
        </authorList>
    </citation>
    <scope>NUCLEOTIDE SEQUENCE [LARGE SCALE GENOMIC DNA]</scope>
    <source>
        <strain evidence="2 3">ATCC 18648</strain>
    </source>
</reference>
<proteinExistence type="predicted"/>
<sequence length="105" mass="10898">MSLVLRGGSSDVPALDLTAPGISFSGCRGTWRSPLGGARSLGRRTERGHAAKTDSFNQRPPSRHQPETSPAQATWAGPVGEPGGTCHDLPGSEISPVQHLVSSPC</sequence>
<dbReference type="Proteomes" id="UP000240760">
    <property type="component" value="Unassembled WGS sequence"/>
</dbReference>
<dbReference type="EMBL" id="KZ679140">
    <property type="protein sequence ID" value="PTB72886.1"/>
    <property type="molecule type" value="Genomic_DNA"/>
</dbReference>
<evidence type="ECO:0000256" key="1">
    <source>
        <dbReference type="SAM" id="MobiDB-lite"/>
    </source>
</evidence>
<organism evidence="2 3">
    <name type="scientific">Trichoderma longibrachiatum ATCC 18648</name>
    <dbReference type="NCBI Taxonomy" id="983965"/>
    <lineage>
        <taxon>Eukaryota</taxon>
        <taxon>Fungi</taxon>
        <taxon>Dikarya</taxon>
        <taxon>Ascomycota</taxon>
        <taxon>Pezizomycotina</taxon>
        <taxon>Sordariomycetes</taxon>
        <taxon>Hypocreomycetidae</taxon>
        <taxon>Hypocreales</taxon>
        <taxon>Hypocreaceae</taxon>
        <taxon>Trichoderma</taxon>
    </lineage>
</organism>
<accession>A0A2T4BUG3</accession>
<gene>
    <name evidence="2" type="ORF">M440DRAFT_1086279</name>
</gene>
<dbReference type="PROSITE" id="PS51257">
    <property type="entry name" value="PROKAR_LIPOPROTEIN"/>
    <property type="match status" value="1"/>
</dbReference>
<protein>
    <submittedName>
        <fullName evidence="2">Uncharacterized protein</fullName>
    </submittedName>
</protein>
<feature type="region of interest" description="Disordered" evidence="1">
    <location>
        <begin position="30"/>
        <end position="105"/>
    </location>
</feature>
<evidence type="ECO:0000313" key="3">
    <source>
        <dbReference type="Proteomes" id="UP000240760"/>
    </source>
</evidence>
<dbReference type="AlphaFoldDB" id="A0A2T4BUG3"/>
<keyword evidence="3" id="KW-1185">Reference proteome</keyword>
<name>A0A2T4BUG3_TRILO</name>
<evidence type="ECO:0000313" key="2">
    <source>
        <dbReference type="EMBL" id="PTB72886.1"/>
    </source>
</evidence>
<feature type="compositionally biased region" description="Basic and acidic residues" evidence="1">
    <location>
        <begin position="43"/>
        <end position="52"/>
    </location>
</feature>